<dbReference type="Pfam" id="PF03886">
    <property type="entry name" value="ABC_trans_aux"/>
    <property type="match status" value="1"/>
</dbReference>
<dbReference type="Proteomes" id="UP000231409">
    <property type="component" value="Unassembled WGS sequence"/>
</dbReference>
<dbReference type="SUPFAM" id="SSF159594">
    <property type="entry name" value="XCC0632-like"/>
    <property type="match status" value="1"/>
</dbReference>
<evidence type="ECO:0000259" key="1">
    <source>
        <dbReference type="Pfam" id="PF03886"/>
    </source>
</evidence>
<dbReference type="InterPro" id="IPR005586">
    <property type="entry name" value="ABC_trans_aux"/>
</dbReference>
<protein>
    <recommendedName>
        <fullName evidence="1">ABC-type transport auxiliary lipoprotein component domain-containing protein</fullName>
    </recommendedName>
</protein>
<dbReference type="EMBL" id="NTFH01000003">
    <property type="protein sequence ID" value="PHQ16846.1"/>
    <property type="molecule type" value="Genomic_DNA"/>
</dbReference>
<comment type="caution">
    <text evidence="2">The sequence shown here is derived from an EMBL/GenBank/DDBJ whole genome shotgun (WGS) entry which is preliminary data.</text>
</comment>
<sequence length="226" mass="24218">MNTTTLNPPHGARTGLRPAALALGLSVLMAGCTLLPDREAPRVMDLPVPQLENRAGAALGLTLQVDTPHATEPFGSSRILARPEPLEYKVYGGVRWRDTGPTLVRELMIGVLRQSGRFDAVINETSPAGSDLTLVSDLYGFHREPAGQGYQAVIRLYAQLLDNRSRETLCSRDFRIAAPAFSDTVEAVAMAFSAGGEALANLLLPWLEACITGANPASETDPARQP</sequence>
<organism evidence="2 3">
    <name type="scientific">Marinobacter profundi</name>
    <dbReference type="NCBI Taxonomy" id="2666256"/>
    <lineage>
        <taxon>Bacteria</taxon>
        <taxon>Pseudomonadati</taxon>
        <taxon>Pseudomonadota</taxon>
        <taxon>Gammaproteobacteria</taxon>
        <taxon>Pseudomonadales</taxon>
        <taxon>Marinobacteraceae</taxon>
        <taxon>Marinobacter</taxon>
    </lineage>
</organism>
<evidence type="ECO:0000313" key="3">
    <source>
        <dbReference type="Proteomes" id="UP000231409"/>
    </source>
</evidence>
<keyword evidence="3" id="KW-1185">Reference proteome</keyword>
<name>A0A2G1UQR5_9GAMM</name>
<feature type="domain" description="ABC-type transport auxiliary lipoprotein component" evidence="1">
    <location>
        <begin position="49"/>
        <end position="201"/>
    </location>
</feature>
<accession>A0A2G1UQR5</accession>
<gene>
    <name evidence="2" type="ORF">CLH61_02420</name>
</gene>
<dbReference type="AlphaFoldDB" id="A0A2G1UQR5"/>
<dbReference type="Gene3D" id="3.40.50.10610">
    <property type="entry name" value="ABC-type transport auxiliary lipoprotein component"/>
    <property type="match status" value="1"/>
</dbReference>
<dbReference type="RefSeq" id="WP_099613097.1">
    <property type="nucleotide sequence ID" value="NZ_KZ319367.1"/>
</dbReference>
<evidence type="ECO:0000313" key="2">
    <source>
        <dbReference type="EMBL" id="PHQ16846.1"/>
    </source>
</evidence>
<reference evidence="2 3" key="1">
    <citation type="submission" date="2017-09" db="EMBL/GenBank/DDBJ databases">
        <title>The draft genome sequences of Marinobacter sp. PWS21.</title>
        <authorList>
            <person name="Cao J."/>
        </authorList>
    </citation>
    <scope>NUCLEOTIDE SEQUENCE [LARGE SCALE GENOMIC DNA]</scope>
    <source>
        <strain evidence="2 3">PWS21</strain>
    </source>
</reference>
<proteinExistence type="predicted"/>